<dbReference type="InterPro" id="IPR000504">
    <property type="entry name" value="RRM_dom"/>
</dbReference>
<accession>A0A316VWG2</accession>
<dbReference type="Proteomes" id="UP000245783">
    <property type="component" value="Unassembled WGS sequence"/>
</dbReference>
<dbReference type="AlphaFoldDB" id="A0A316VWG2"/>
<evidence type="ECO:0000256" key="2">
    <source>
        <dbReference type="PROSITE-ProRule" id="PRU00176"/>
    </source>
</evidence>
<dbReference type="STRING" id="1522189.A0A316VWG2"/>
<feature type="compositionally biased region" description="Basic and acidic residues" evidence="3">
    <location>
        <begin position="240"/>
        <end position="250"/>
    </location>
</feature>
<dbReference type="InParanoid" id="A0A316VWG2"/>
<dbReference type="Pfam" id="PF00076">
    <property type="entry name" value="RRM_1"/>
    <property type="match status" value="1"/>
</dbReference>
<dbReference type="GO" id="GO:0006397">
    <property type="term" value="P:mRNA processing"/>
    <property type="evidence" value="ECO:0007669"/>
    <property type="project" value="UniProtKB-KW"/>
</dbReference>
<dbReference type="PROSITE" id="PS50102">
    <property type="entry name" value="RRM"/>
    <property type="match status" value="1"/>
</dbReference>
<name>A0A316VWG2_9BASI</name>
<dbReference type="SUPFAM" id="SSF54928">
    <property type="entry name" value="RNA-binding domain, RBD"/>
    <property type="match status" value="1"/>
</dbReference>
<feature type="compositionally biased region" description="Gly residues" evidence="3">
    <location>
        <begin position="251"/>
        <end position="266"/>
    </location>
</feature>
<evidence type="ECO:0000313" key="5">
    <source>
        <dbReference type="EMBL" id="PWN40651.1"/>
    </source>
</evidence>
<dbReference type="Gene3D" id="3.30.70.330">
    <property type="match status" value="1"/>
</dbReference>
<dbReference type="InterPro" id="IPR012677">
    <property type="entry name" value="Nucleotide-bd_a/b_plait_sf"/>
</dbReference>
<reference evidence="5 6" key="1">
    <citation type="journal article" date="2018" name="Mol. Biol. Evol.">
        <title>Broad Genomic Sampling Reveals a Smut Pathogenic Ancestry of the Fungal Clade Ustilaginomycotina.</title>
        <authorList>
            <person name="Kijpornyongpan T."/>
            <person name="Mondo S.J."/>
            <person name="Barry K."/>
            <person name="Sandor L."/>
            <person name="Lee J."/>
            <person name="Lipzen A."/>
            <person name="Pangilinan J."/>
            <person name="LaButti K."/>
            <person name="Hainaut M."/>
            <person name="Henrissat B."/>
            <person name="Grigoriev I.V."/>
            <person name="Spatafora J.W."/>
            <person name="Aime M.C."/>
        </authorList>
    </citation>
    <scope>NUCLEOTIDE SEQUENCE [LARGE SCALE GENOMIC DNA]</scope>
    <source>
        <strain evidence="5 6">MCA 4658</strain>
    </source>
</reference>
<proteinExistence type="inferred from homology"/>
<dbReference type="InterPro" id="IPR034772">
    <property type="entry name" value="CPSF6/7"/>
</dbReference>
<dbReference type="GeneID" id="37036364"/>
<gene>
    <name evidence="5" type="ORF">IE81DRAFT_325385</name>
</gene>
<evidence type="ECO:0000256" key="3">
    <source>
        <dbReference type="SAM" id="MobiDB-lite"/>
    </source>
</evidence>
<organism evidence="5 6">
    <name type="scientific">Ceraceosorus guamensis</name>
    <dbReference type="NCBI Taxonomy" id="1522189"/>
    <lineage>
        <taxon>Eukaryota</taxon>
        <taxon>Fungi</taxon>
        <taxon>Dikarya</taxon>
        <taxon>Basidiomycota</taxon>
        <taxon>Ustilaginomycotina</taxon>
        <taxon>Exobasidiomycetes</taxon>
        <taxon>Ceraceosorales</taxon>
        <taxon>Ceraceosoraceae</taxon>
        <taxon>Ceraceosorus</taxon>
    </lineage>
</organism>
<dbReference type="SMART" id="SM00360">
    <property type="entry name" value="RRM"/>
    <property type="match status" value="1"/>
</dbReference>
<sequence>MDDDNFDLYGEQDLYAPVKSQEGAEDEEDLIGYKEEEQDSQVDDKAALRSNGAGPSAGGSSSFIPPPQINPETGIDPRNASANAVKRSRDDIEEDVDRKDGRYSGLHQDGASTSASNSGSGSGASAALPLPPGRSGLAGRPKVTDPSIQNALYIGELDWWVSDEDIRQVAQNVGLDTSLSDVSFSEHKVNGKSKGVAWVEFSSEEEARRLKTWFEENDFNFKRALITMSTSAHGNPFRTLPKDPPAREQRGGPGGGMRGGRGGGNSDGSRGGRDRNGMGGAGAGPLPQPPQMAPPIRMGGPGSSMPMFNPAMMGMMGMSAGPNGANPPRPGAGAFGAPNQMNMPFPMGGFGQGMGGHMGNGNRGGRGGYRGGGGGGRGGHAGGGGGGHFVSICTRQTGIF</sequence>
<comment type="similarity">
    <text evidence="1">Belongs to the RRM CPSF6/7 family.</text>
</comment>
<evidence type="ECO:0000313" key="6">
    <source>
        <dbReference type="Proteomes" id="UP000245783"/>
    </source>
</evidence>
<feature type="domain" description="RRM" evidence="4">
    <location>
        <begin position="150"/>
        <end position="231"/>
    </location>
</feature>
<dbReference type="PANTHER" id="PTHR23204">
    <property type="entry name" value="CLEAVAGE AND POLYADENYLATION SPECIFIC FACTOR"/>
    <property type="match status" value="1"/>
</dbReference>
<evidence type="ECO:0000256" key="1">
    <source>
        <dbReference type="ARBA" id="ARBA00006265"/>
    </source>
</evidence>
<dbReference type="OrthoDB" id="10065185at2759"/>
<dbReference type="EMBL" id="KZ819411">
    <property type="protein sequence ID" value="PWN40651.1"/>
    <property type="molecule type" value="Genomic_DNA"/>
</dbReference>
<dbReference type="GO" id="GO:0003723">
    <property type="term" value="F:RNA binding"/>
    <property type="evidence" value="ECO:0007669"/>
    <property type="project" value="UniProtKB-UniRule"/>
</dbReference>
<dbReference type="RefSeq" id="XP_025367811.1">
    <property type="nucleotide sequence ID" value="XM_025514494.1"/>
</dbReference>
<keyword evidence="2" id="KW-0694">RNA-binding</keyword>
<feature type="compositionally biased region" description="Low complexity" evidence="3">
    <location>
        <begin position="52"/>
        <end position="63"/>
    </location>
</feature>
<feature type="region of interest" description="Disordered" evidence="3">
    <location>
        <begin position="359"/>
        <end position="387"/>
    </location>
</feature>
<feature type="region of interest" description="Disordered" evidence="3">
    <location>
        <begin position="232"/>
        <end position="302"/>
    </location>
</feature>
<keyword evidence="6" id="KW-1185">Reference proteome</keyword>
<feature type="region of interest" description="Disordered" evidence="3">
    <location>
        <begin position="1"/>
        <end position="142"/>
    </location>
</feature>
<feature type="compositionally biased region" description="Low complexity" evidence="3">
    <location>
        <begin position="110"/>
        <end position="127"/>
    </location>
</feature>
<dbReference type="GO" id="GO:0005634">
    <property type="term" value="C:nucleus"/>
    <property type="evidence" value="ECO:0007669"/>
    <property type="project" value="UniProtKB-SubCell"/>
</dbReference>
<dbReference type="InterPro" id="IPR035979">
    <property type="entry name" value="RBD_domain_sf"/>
</dbReference>
<protein>
    <recommendedName>
        <fullName evidence="4">RRM domain-containing protein</fullName>
    </recommendedName>
</protein>
<feature type="compositionally biased region" description="Acidic residues" evidence="3">
    <location>
        <begin position="23"/>
        <end position="41"/>
    </location>
</feature>
<evidence type="ECO:0000259" key="4">
    <source>
        <dbReference type="PROSITE" id="PS50102"/>
    </source>
</evidence>